<evidence type="ECO:0000259" key="7">
    <source>
        <dbReference type="PROSITE" id="PS50156"/>
    </source>
</evidence>
<organism evidence="8 9">
    <name type="scientific">Pandoraea captiosa</name>
    <dbReference type="NCBI Taxonomy" id="2508302"/>
    <lineage>
        <taxon>Bacteria</taxon>
        <taxon>Pseudomonadati</taxon>
        <taxon>Pseudomonadota</taxon>
        <taxon>Betaproteobacteria</taxon>
        <taxon>Burkholderiales</taxon>
        <taxon>Burkholderiaceae</taxon>
        <taxon>Pandoraea</taxon>
    </lineage>
</organism>
<dbReference type="InterPro" id="IPR000731">
    <property type="entry name" value="SSD"/>
</dbReference>
<gene>
    <name evidence="8" type="ORF">PCA31118_03447</name>
</gene>
<feature type="transmembrane region" description="Helical" evidence="6">
    <location>
        <begin position="674"/>
        <end position="693"/>
    </location>
</feature>
<feature type="transmembrane region" description="Helical" evidence="6">
    <location>
        <begin position="287"/>
        <end position="307"/>
    </location>
</feature>
<feature type="transmembrane region" description="Helical" evidence="6">
    <location>
        <begin position="646"/>
        <end position="668"/>
    </location>
</feature>
<dbReference type="GO" id="GO:0005886">
    <property type="term" value="C:plasma membrane"/>
    <property type="evidence" value="ECO:0007669"/>
    <property type="project" value="UniProtKB-SubCell"/>
</dbReference>
<feature type="domain" description="SSD" evidence="7">
    <location>
        <begin position="223"/>
        <end position="382"/>
    </location>
</feature>
<name>A0A5E5AAL4_9BURK</name>
<dbReference type="Proteomes" id="UP000414136">
    <property type="component" value="Unassembled WGS sequence"/>
</dbReference>
<feature type="transmembrane region" description="Helical" evidence="6">
    <location>
        <begin position="415"/>
        <end position="432"/>
    </location>
</feature>
<evidence type="ECO:0000256" key="4">
    <source>
        <dbReference type="ARBA" id="ARBA00022989"/>
    </source>
</evidence>
<dbReference type="PROSITE" id="PS50156">
    <property type="entry name" value="SSD"/>
    <property type="match status" value="1"/>
</dbReference>
<dbReference type="PANTHER" id="PTHR33406">
    <property type="entry name" value="MEMBRANE PROTEIN MJ1562-RELATED"/>
    <property type="match status" value="1"/>
</dbReference>
<evidence type="ECO:0000256" key="3">
    <source>
        <dbReference type="ARBA" id="ARBA00022692"/>
    </source>
</evidence>
<evidence type="ECO:0000256" key="6">
    <source>
        <dbReference type="SAM" id="Phobius"/>
    </source>
</evidence>
<dbReference type="AlphaFoldDB" id="A0A5E5AAL4"/>
<evidence type="ECO:0000256" key="1">
    <source>
        <dbReference type="ARBA" id="ARBA00004651"/>
    </source>
</evidence>
<dbReference type="RefSeq" id="WP_150626327.1">
    <property type="nucleotide sequence ID" value="NZ_CABPSQ010000006.1"/>
</dbReference>
<keyword evidence="3 6" id="KW-0812">Transmembrane</keyword>
<keyword evidence="4 6" id="KW-1133">Transmembrane helix</keyword>
<keyword evidence="2" id="KW-1003">Cell membrane</keyword>
<dbReference type="Pfam" id="PF12349">
    <property type="entry name" value="Sterol-sensing"/>
    <property type="match status" value="1"/>
</dbReference>
<reference evidence="8 9" key="1">
    <citation type="submission" date="2019-08" db="EMBL/GenBank/DDBJ databases">
        <authorList>
            <person name="Peeters C."/>
        </authorList>
    </citation>
    <scope>NUCLEOTIDE SEQUENCE [LARGE SCALE GENOMIC DNA]</scope>
    <source>
        <strain evidence="8 9">LMG 31118</strain>
    </source>
</reference>
<evidence type="ECO:0000256" key="5">
    <source>
        <dbReference type="ARBA" id="ARBA00023136"/>
    </source>
</evidence>
<feature type="transmembrane region" description="Helical" evidence="6">
    <location>
        <begin position="228"/>
        <end position="250"/>
    </location>
</feature>
<evidence type="ECO:0000313" key="9">
    <source>
        <dbReference type="Proteomes" id="UP000414136"/>
    </source>
</evidence>
<protein>
    <submittedName>
        <fullName evidence="8">Transporter</fullName>
    </submittedName>
</protein>
<feature type="transmembrane region" description="Helical" evidence="6">
    <location>
        <begin position="719"/>
        <end position="738"/>
    </location>
</feature>
<keyword evidence="5 6" id="KW-0472">Membrane</keyword>
<dbReference type="InterPro" id="IPR050545">
    <property type="entry name" value="Mycobact_MmpL"/>
</dbReference>
<dbReference type="InterPro" id="IPR053958">
    <property type="entry name" value="HMGCR/SNAP/NPC1-like_SSD"/>
</dbReference>
<accession>A0A5E5AAL4</accession>
<dbReference type="PANTHER" id="PTHR33406:SF10">
    <property type="entry name" value="SSD DOMAIN-CONTAINING PROTEIN"/>
    <property type="match status" value="1"/>
</dbReference>
<feature type="transmembrane region" description="Helical" evidence="6">
    <location>
        <begin position="750"/>
        <end position="773"/>
    </location>
</feature>
<keyword evidence="9" id="KW-1185">Reference proteome</keyword>
<feature type="transmembrane region" description="Helical" evidence="6">
    <location>
        <begin position="257"/>
        <end position="281"/>
    </location>
</feature>
<comment type="subcellular location">
    <subcellularLocation>
        <location evidence="1">Cell membrane</location>
        <topology evidence="1">Multi-pass membrane protein</topology>
    </subcellularLocation>
</comment>
<dbReference type="Pfam" id="PF03176">
    <property type="entry name" value="MMPL"/>
    <property type="match status" value="1"/>
</dbReference>
<proteinExistence type="predicted"/>
<feature type="transmembrane region" description="Helical" evidence="6">
    <location>
        <begin position="357"/>
        <end position="380"/>
    </location>
</feature>
<dbReference type="InterPro" id="IPR004869">
    <property type="entry name" value="MMPL_dom"/>
</dbReference>
<dbReference type="SUPFAM" id="SSF82866">
    <property type="entry name" value="Multidrug efflux transporter AcrB transmembrane domain"/>
    <property type="match status" value="2"/>
</dbReference>
<sequence length="813" mass="88032">MHSSSYKFVGRCADRLFASRRLLLTIFVIVTMLLAASASRLSLDPGFYKMIPLDHPYMKTFMKYANVFPGGNRILVNLRWNGEGDIYNAKFLNALRGATDDVFFIPGVDRPRVASIFTPNVRFVEVTEQGFYGDVVVPSKFSGTPDELATVRRNVAKSGQIGQLVQSDLKGAMIRSDLQETDPQTGKKVDYVEVAKRLEMVRQHFSSPDISVEIIGFPTLIGDIVSGLAGVVTFFAAAFLITGALLFAYCRSVKMTLLALLVALLPVVWLLGILPLIGYGIDPLSILVPFLIFSIGVSHAVQMTNAWKQQILVGRNSIEAAHGAFSSLFIPGSVALLTNALGFLVIMRIDIPSVRELGVTACLGVLLMIVTNKMLLPIVLSHMRLEASARKAHAFDEDGKHPLWWAMSKAASQPTAMVVFIISLALLAVGVYESRNLTVGDIGSGAPELRDQSRYNLDNAGIIKSYYTGVDVLSVIAETSGYTDDACLHYPVMHAIDRFEMQMRGVYGVRSVVSVPDVAKVAIAANNEGNPRWQALPKSSRGLSQGADGWNPDGGLNTDGCKAIQILIYTEDHQGATLKHIVSEIKRISADIQTPQLSFKLAAGNVGVIAATNEAVTEAEVTMLLSIFGAISLLCVLTFRSWKAVLCIIVPLAIVSILCNALMAMLGIGLKVATLPVIALGVGVGVDYGIYLYERVQHEMEHGRKDFQHAFYEAMRQRGTAAVFTAITMACGVGTWAFSSLKFQADMGVLLAFMFLVNLLGAVFLLPALGACFNHAKTARSSAASSAPMRFSVADEGVAQPQSRHSQAESVHE</sequence>
<evidence type="ECO:0000313" key="8">
    <source>
        <dbReference type="EMBL" id="VVE70156.1"/>
    </source>
</evidence>
<dbReference type="Gene3D" id="1.20.1640.10">
    <property type="entry name" value="Multidrug efflux transporter AcrB transmembrane domain"/>
    <property type="match status" value="2"/>
</dbReference>
<dbReference type="EMBL" id="CABPSQ010000006">
    <property type="protein sequence ID" value="VVE70156.1"/>
    <property type="molecule type" value="Genomic_DNA"/>
</dbReference>
<evidence type="ECO:0000256" key="2">
    <source>
        <dbReference type="ARBA" id="ARBA00022475"/>
    </source>
</evidence>
<feature type="transmembrane region" description="Helical" evidence="6">
    <location>
        <begin position="328"/>
        <end position="351"/>
    </location>
</feature>
<dbReference type="OrthoDB" id="9176717at2"/>
<feature type="transmembrane region" description="Helical" evidence="6">
    <location>
        <begin position="621"/>
        <end position="639"/>
    </location>
</feature>